<dbReference type="InterPro" id="IPR052368">
    <property type="entry name" value="2-oxoacid_oxidoreductase"/>
</dbReference>
<dbReference type="EMBL" id="PDSK01000112">
    <property type="protein sequence ID" value="PIE32530.1"/>
    <property type="molecule type" value="Genomic_DNA"/>
</dbReference>
<evidence type="ECO:0000256" key="1">
    <source>
        <dbReference type="ARBA" id="ARBA00023002"/>
    </source>
</evidence>
<gene>
    <name evidence="4" type="ORF">CSA56_15105</name>
</gene>
<proteinExistence type="predicted"/>
<feature type="domain" description="Pyruvate:ferredoxin oxidoreductase core" evidence="3">
    <location>
        <begin position="249"/>
        <end position="342"/>
    </location>
</feature>
<dbReference type="SUPFAM" id="SSF52922">
    <property type="entry name" value="TK C-terminal domain-like"/>
    <property type="match status" value="1"/>
</dbReference>
<dbReference type="PANTHER" id="PTHR43088">
    <property type="entry name" value="SUBUNIT OF PYRUVATE:FLAVODOXIN OXIDOREDUCTASE-RELATED"/>
    <property type="match status" value="1"/>
</dbReference>
<dbReference type="GO" id="GO:0043807">
    <property type="term" value="F:3-methyl-2-oxobutanoate dehydrogenase (ferredoxin) activity"/>
    <property type="evidence" value="ECO:0007669"/>
    <property type="project" value="UniProtKB-EC"/>
</dbReference>
<protein>
    <submittedName>
        <fullName evidence="4">3-methyl-2-oxobutanoate dehydrogenase subunit VorB</fullName>
        <ecNumber evidence="4">1.2.7.7</ecNumber>
    </submittedName>
</protein>
<keyword evidence="1 4" id="KW-0560">Oxidoreductase</keyword>
<dbReference type="InterPro" id="IPR033412">
    <property type="entry name" value="PFOR_II"/>
</dbReference>
<dbReference type="AlphaFoldDB" id="A0A2G6KAZ4"/>
<dbReference type="CDD" id="cd07034">
    <property type="entry name" value="TPP_PYR_PFOR_IOR-alpha_like"/>
    <property type="match status" value="1"/>
</dbReference>
<accession>A0A2G6KAZ4</accession>
<name>A0A2G6KAZ4_9BACT</name>
<evidence type="ECO:0000259" key="2">
    <source>
        <dbReference type="Pfam" id="PF01855"/>
    </source>
</evidence>
<dbReference type="Gene3D" id="3.40.50.970">
    <property type="match status" value="1"/>
</dbReference>
<dbReference type="EC" id="1.2.7.7" evidence="4"/>
<dbReference type="Gene3D" id="3.40.50.920">
    <property type="match status" value="1"/>
</dbReference>
<dbReference type="InterPro" id="IPR009014">
    <property type="entry name" value="Transketo_C/PFOR_II"/>
</dbReference>
<dbReference type="Pfam" id="PF01855">
    <property type="entry name" value="POR_N"/>
    <property type="match status" value="1"/>
</dbReference>
<evidence type="ECO:0000313" key="4">
    <source>
        <dbReference type="EMBL" id="PIE32530.1"/>
    </source>
</evidence>
<dbReference type="InterPro" id="IPR002880">
    <property type="entry name" value="Pyrv_Fd/Flavodoxin_OxRdtase_N"/>
</dbReference>
<dbReference type="InterPro" id="IPR029061">
    <property type="entry name" value="THDP-binding"/>
</dbReference>
<sequence>MGKVLMKGNEAIGAAAINAGCRFFFGYPITPQNEIPEYLSRELPKVGGTFVQAESEVAAINMVYGAAGSGARVMTSSSSPGISLKQEGISYLAGAELPCVIVNVVRGGPGLGSIQPAQSDYFQATKGGGHGDYRLLVLTPADLQETVELVQEAFDLADKYRNPVMVLADGMIGQIMEPVDIKPYTPDANLPPKSWATTGTVDSKGRRRIINSLFLDPDDLEAHVNRLFDKYAAMERNEVRYELFNCENADIIMVAYGTTSRIVRTAIEQCERVGIHAGLLRPISVFPFPYEAFEQVVDIPKAFLTVEMSMGQMLDDVKIAIARRKPVHFYGRTGGNIPLPEAIVKHIQTILEEG</sequence>
<dbReference type="SUPFAM" id="SSF52518">
    <property type="entry name" value="Thiamin diphosphate-binding fold (THDP-binding)"/>
    <property type="match status" value="1"/>
</dbReference>
<evidence type="ECO:0000259" key="3">
    <source>
        <dbReference type="Pfam" id="PF17147"/>
    </source>
</evidence>
<comment type="caution">
    <text evidence="4">The sequence shown here is derived from an EMBL/GenBank/DDBJ whole genome shotgun (WGS) entry which is preliminary data.</text>
</comment>
<dbReference type="Pfam" id="PF17147">
    <property type="entry name" value="PFOR_II"/>
    <property type="match status" value="1"/>
</dbReference>
<dbReference type="PANTHER" id="PTHR43088:SF1">
    <property type="entry name" value="SUBUNIT OF PYRUVATE:FLAVODOXIN OXIDOREDUCTASE"/>
    <property type="match status" value="1"/>
</dbReference>
<dbReference type="Proteomes" id="UP000230821">
    <property type="component" value="Unassembled WGS sequence"/>
</dbReference>
<dbReference type="NCBIfam" id="NF005507">
    <property type="entry name" value="PRK07119.1"/>
    <property type="match status" value="1"/>
</dbReference>
<organism evidence="4 5">
    <name type="scientific">candidate division KSB3 bacterium</name>
    <dbReference type="NCBI Taxonomy" id="2044937"/>
    <lineage>
        <taxon>Bacteria</taxon>
        <taxon>candidate division KSB3</taxon>
    </lineage>
</organism>
<reference evidence="4 5" key="1">
    <citation type="submission" date="2017-10" db="EMBL/GenBank/DDBJ databases">
        <title>Novel microbial diversity and functional potential in the marine mammal oral microbiome.</title>
        <authorList>
            <person name="Dudek N.K."/>
            <person name="Sun C.L."/>
            <person name="Burstein D."/>
            <person name="Kantor R.S."/>
            <person name="Aliaga Goltsman D.S."/>
            <person name="Bik E.M."/>
            <person name="Thomas B.C."/>
            <person name="Banfield J.F."/>
            <person name="Relman D.A."/>
        </authorList>
    </citation>
    <scope>NUCLEOTIDE SEQUENCE [LARGE SCALE GENOMIC DNA]</scope>
    <source>
        <strain evidence="4">DOLJORAL78_47_16</strain>
    </source>
</reference>
<feature type="domain" description="Pyruvate flavodoxin/ferredoxin oxidoreductase pyrimidine binding" evidence="2">
    <location>
        <begin position="15"/>
        <end position="185"/>
    </location>
</feature>
<evidence type="ECO:0000313" key="5">
    <source>
        <dbReference type="Proteomes" id="UP000230821"/>
    </source>
</evidence>